<sequence length="386" mass="41353">MTTFNPLDAVQSLIEEVARRGNEIEAARRLPPDLAGKMASAGLFRMLLPKTMAGHETPPTELALAIETMAQGDASTGWCLMIGATTAFMAARMELDAAREVFGAPKTIAAGVFAPMGKATDDGDHWKVSGRWQWGSGAQNADWIAGGAVLTGPDGKPQLDADGQPRHRMMIFKASEVELIDTWRTSGLCGTGSLDFAVKEVRVPKARSVALHEDAPTLKGPLYKFPAFGMLALGVAAVALGNARGALMIAGGMAQQKKQQGSQRTLAERNTTQTDFARQVAALSAARAHYFECIGVLWAALEAGQDPTLEQRNRLRLACAHAAHVSADVARFAYDMMGGGAVFLENPLQRRFRDAHVITHHAMVAPSIFELTGRILLGQPTRDALL</sequence>
<accession>A0A2D2AV86</accession>
<dbReference type="SUPFAM" id="SSF47203">
    <property type="entry name" value="Acyl-CoA dehydrogenase C-terminal domain-like"/>
    <property type="match status" value="1"/>
</dbReference>
<name>A0A2D2AV86_9CAUL</name>
<evidence type="ECO:0000256" key="2">
    <source>
        <dbReference type="ARBA" id="ARBA00049661"/>
    </source>
</evidence>
<dbReference type="InterPro" id="IPR037069">
    <property type="entry name" value="AcylCoA_DH/ox_N_sf"/>
</dbReference>
<evidence type="ECO:0000259" key="3">
    <source>
        <dbReference type="Pfam" id="PF02771"/>
    </source>
</evidence>
<dbReference type="Gene3D" id="1.20.140.10">
    <property type="entry name" value="Butyryl-CoA Dehydrogenase, subunit A, domain 3"/>
    <property type="match status" value="1"/>
</dbReference>
<dbReference type="GO" id="GO:0003995">
    <property type="term" value="F:acyl-CoA dehydrogenase activity"/>
    <property type="evidence" value="ECO:0007669"/>
    <property type="project" value="TreeGrafter"/>
</dbReference>
<comment type="similarity">
    <text evidence="2">Belongs to the HpaH/HsaA monooxygenase family.</text>
</comment>
<dbReference type="OrthoDB" id="7316074at2"/>
<dbReference type="PANTHER" id="PTHR48083">
    <property type="entry name" value="MEDIUM-CHAIN SPECIFIC ACYL-COA DEHYDROGENASE, MITOCHONDRIAL-RELATED"/>
    <property type="match status" value="1"/>
</dbReference>
<keyword evidence="1" id="KW-0560">Oxidoreductase</keyword>
<dbReference type="Gene3D" id="1.10.540.10">
    <property type="entry name" value="Acyl-CoA dehydrogenase/oxidase, N-terminal domain"/>
    <property type="match status" value="1"/>
</dbReference>
<reference evidence="5 6" key="1">
    <citation type="submission" date="2017-10" db="EMBL/GenBank/DDBJ databases">
        <title>Genome sequence of Caulobacter mirabilis FWC38.</title>
        <authorList>
            <person name="Fiebig A."/>
            <person name="Crosson S."/>
        </authorList>
    </citation>
    <scope>NUCLEOTIDE SEQUENCE [LARGE SCALE GENOMIC DNA]</scope>
    <source>
        <strain evidence="5 6">FWC 38</strain>
    </source>
</reference>
<dbReference type="InterPro" id="IPR046373">
    <property type="entry name" value="Acyl-CoA_Oxase/DH_mid-dom_sf"/>
</dbReference>
<evidence type="ECO:0000256" key="1">
    <source>
        <dbReference type="ARBA" id="ARBA00023002"/>
    </source>
</evidence>
<keyword evidence="5" id="KW-0378">Hydrolase</keyword>
<proteinExistence type="inferred from homology"/>
<dbReference type="InterPro" id="IPR050741">
    <property type="entry name" value="Acyl-CoA_dehydrogenase"/>
</dbReference>
<dbReference type="SUPFAM" id="SSF56645">
    <property type="entry name" value="Acyl-CoA dehydrogenase NM domain-like"/>
    <property type="match status" value="1"/>
</dbReference>
<dbReference type="GO" id="GO:0033539">
    <property type="term" value="P:fatty acid beta-oxidation using acyl-CoA dehydrogenase"/>
    <property type="evidence" value="ECO:0007669"/>
    <property type="project" value="TreeGrafter"/>
</dbReference>
<dbReference type="GO" id="GO:0005737">
    <property type="term" value="C:cytoplasm"/>
    <property type="evidence" value="ECO:0007669"/>
    <property type="project" value="TreeGrafter"/>
</dbReference>
<dbReference type="Pfam" id="PF08028">
    <property type="entry name" value="Acyl-CoA_dh_2"/>
    <property type="match status" value="1"/>
</dbReference>
<evidence type="ECO:0000313" key="6">
    <source>
        <dbReference type="Proteomes" id="UP000228945"/>
    </source>
</evidence>
<dbReference type="GO" id="GO:0050660">
    <property type="term" value="F:flavin adenine dinucleotide binding"/>
    <property type="evidence" value="ECO:0007669"/>
    <property type="project" value="InterPro"/>
</dbReference>
<feature type="domain" description="Acyl-CoA dehydrogenase C-terminal" evidence="4">
    <location>
        <begin position="233"/>
        <end position="365"/>
    </location>
</feature>
<dbReference type="InterPro" id="IPR013107">
    <property type="entry name" value="Acyl-CoA_DH_C"/>
</dbReference>
<dbReference type="AlphaFoldDB" id="A0A2D2AV86"/>
<dbReference type="PANTHER" id="PTHR48083:SF5">
    <property type="entry name" value="NRGC PROTEIN"/>
    <property type="match status" value="1"/>
</dbReference>
<dbReference type="Proteomes" id="UP000228945">
    <property type="component" value="Chromosome"/>
</dbReference>
<dbReference type="InterPro" id="IPR013786">
    <property type="entry name" value="AcylCoA_DH/ox_N"/>
</dbReference>
<dbReference type="Gene3D" id="2.40.110.10">
    <property type="entry name" value="Butyryl-CoA Dehydrogenase, subunit A, domain 2"/>
    <property type="match status" value="1"/>
</dbReference>
<dbReference type="PIRSF" id="PIRSF016578">
    <property type="entry name" value="HsaA"/>
    <property type="match status" value="1"/>
</dbReference>
<dbReference type="KEGG" id="cmb:CSW64_05340"/>
<organism evidence="5 6">
    <name type="scientific">Caulobacter mirabilis</name>
    <dbReference type="NCBI Taxonomy" id="69666"/>
    <lineage>
        <taxon>Bacteria</taxon>
        <taxon>Pseudomonadati</taxon>
        <taxon>Pseudomonadota</taxon>
        <taxon>Alphaproteobacteria</taxon>
        <taxon>Caulobacterales</taxon>
        <taxon>Caulobacteraceae</taxon>
        <taxon>Caulobacter</taxon>
    </lineage>
</organism>
<dbReference type="InterPro" id="IPR036250">
    <property type="entry name" value="AcylCo_DH-like_C"/>
</dbReference>
<dbReference type="Pfam" id="PF02771">
    <property type="entry name" value="Acyl-CoA_dh_N"/>
    <property type="match status" value="1"/>
</dbReference>
<dbReference type="EMBL" id="CP024201">
    <property type="protein sequence ID" value="ATQ41877.1"/>
    <property type="molecule type" value="Genomic_DNA"/>
</dbReference>
<evidence type="ECO:0000313" key="5">
    <source>
        <dbReference type="EMBL" id="ATQ41877.1"/>
    </source>
</evidence>
<gene>
    <name evidence="5" type="ORF">CSW64_05340</name>
</gene>
<dbReference type="RefSeq" id="WP_099621134.1">
    <property type="nucleotide sequence ID" value="NZ_CP024201.1"/>
</dbReference>
<feature type="domain" description="Acyl-CoA dehydrogenase/oxidase N-terminal" evidence="3">
    <location>
        <begin position="14"/>
        <end position="85"/>
    </location>
</feature>
<keyword evidence="6" id="KW-1185">Reference proteome</keyword>
<evidence type="ECO:0000259" key="4">
    <source>
        <dbReference type="Pfam" id="PF08028"/>
    </source>
</evidence>
<dbReference type="InterPro" id="IPR009100">
    <property type="entry name" value="AcylCoA_DH/oxidase_NM_dom_sf"/>
</dbReference>
<protein>
    <submittedName>
        <fullName evidence="5">Hydrolase</fullName>
    </submittedName>
</protein>
<dbReference type="GO" id="GO:0016787">
    <property type="term" value="F:hydrolase activity"/>
    <property type="evidence" value="ECO:0007669"/>
    <property type="project" value="UniProtKB-KW"/>
</dbReference>